<organism evidence="2 3">
    <name type="scientific">Clostridium innocuum</name>
    <dbReference type="NCBI Taxonomy" id="1522"/>
    <lineage>
        <taxon>Bacteria</taxon>
        <taxon>Bacillati</taxon>
        <taxon>Bacillota</taxon>
        <taxon>Clostridia</taxon>
        <taxon>Eubacteriales</taxon>
        <taxon>Clostridiaceae</taxon>
        <taxon>Clostridium</taxon>
    </lineage>
</organism>
<reference evidence="2 3" key="1">
    <citation type="submission" date="2014-08" db="EMBL/GenBank/DDBJ databases">
        <title>Clostridium innocuum, an unnegligible vancomycin-resistant pathogen causing extra-intestinal infections.</title>
        <authorList>
            <person name="Feng Y."/>
            <person name="Chiu C.-H."/>
        </authorList>
    </citation>
    <scope>NUCLEOTIDE SEQUENCE [LARGE SCALE GENOMIC DNA]</scope>
    <source>
        <strain evidence="2 3">AN88</strain>
    </source>
</reference>
<evidence type="ECO:0000256" key="1">
    <source>
        <dbReference type="SAM" id="Phobius"/>
    </source>
</evidence>
<feature type="transmembrane region" description="Helical" evidence="1">
    <location>
        <begin position="15"/>
        <end position="34"/>
    </location>
</feature>
<evidence type="ECO:0000313" key="3">
    <source>
        <dbReference type="Proteomes" id="UP000030008"/>
    </source>
</evidence>
<comment type="caution">
    <text evidence="2">The sequence shown here is derived from an EMBL/GenBank/DDBJ whole genome shotgun (WGS) entry which is preliminary data.</text>
</comment>
<accession>A0A099I264</accession>
<name>A0A099I264_CLOIN</name>
<dbReference type="EMBL" id="JQIF01000089">
    <property type="protein sequence ID" value="KGJ52044.1"/>
    <property type="molecule type" value="Genomic_DNA"/>
</dbReference>
<evidence type="ECO:0000313" key="2">
    <source>
        <dbReference type="EMBL" id="KGJ52044.1"/>
    </source>
</evidence>
<dbReference type="AlphaFoldDB" id="A0A099I264"/>
<keyword evidence="1" id="KW-1133">Transmembrane helix</keyword>
<sequence>MLSFLVERKSLQDRYFITGIGLFLVFHQMWKTMWKSGKLLYRQYISWYSNRKKVMMWKSYPR</sequence>
<proteinExistence type="predicted"/>
<keyword evidence="1" id="KW-0812">Transmembrane</keyword>
<protein>
    <submittedName>
        <fullName evidence="2">Uncharacterized protein</fullName>
    </submittedName>
</protein>
<gene>
    <name evidence="2" type="ORF">CIAN88_17270</name>
</gene>
<dbReference type="Proteomes" id="UP000030008">
    <property type="component" value="Unassembled WGS sequence"/>
</dbReference>
<keyword evidence="1" id="KW-0472">Membrane</keyword>